<keyword evidence="1" id="KW-0472">Membrane</keyword>
<reference evidence="2" key="1">
    <citation type="submission" date="2020-10" db="EMBL/GenBank/DDBJ databases">
        <authorList>
            <person name="Gilroy R."/>
        </authorList>
    </citation>
    <scope>NUCLEOTIDE SEQUENCE</scope>
    <source>
        <strain evidence="2">CHK123-3438</strain>
    </source>
</reference>
<feature type="transmembrane region" description="Helical" evidence="1">
    <location>
        <begin position="45"/>
        <end position="65"/>
    </location>
</feature>
<proteinExistence type="predicted"/>
<keyword evidence="1" id="KW-1133">Transmembrane helix</keyword>
<evidence type="ECO:0000313" key="3">
    <source>
        <dbReference type="Proteomes" id="UP000886860"/>
    </source>
</evidence>
<gene>
    <name evidence="2" type="ORF">IAB60_11535</name>
</gene>
<sequence>MEVKMKETKKMNAYQLCFLAMAVGINLVGGQIALALRLPVYLDSIGTILAGAVLGPWLGMLPNLLSGIIMGMTVDVYSLYFAPVGMITGMMSGLFFGRHSMKAGISRAGRGSRLFLTAAGITIPGTAVSSLINALLFGGVTSSGSMLLVQLLARTPLGLTGSIFAVQILTDYADRCISVFAVSVFVSLMGSELRLRLKGGVGNNGTLQQDH</sequence>
<comment type="caution">
    <text evidence="2">The sequence shown here is derived from an EMBL/GenBank/DDBJ whole genome shotgun (WGS) entry which is preliminary data.</text>
</comment>
<accession>A0A9D1GKP3</accession>
<reference evidence="2" key="2">
    <citation type="journal article" date="2021" name="PeerJ">
        <title>Extensive microbial diversity within the chicken gut microbiome revealed by metagenomics and culture.</title>
        <authorList>
            <person name="Gilroy R."/>
            <person name="Ravi A."/>
            <person name="Getino M."/>
            <person name="Pursley I."/>
            <person name="Horton D.L."/>
            <person name="Alikhan N.F."/>
            <person name="Baker D."/>
            <person name="Gharbi K."/>
            <person name="Hall N."/>
            <person name="Watson M."/>
            <person name="Adriaenssens E.M."/>
            <person name="Foster-Nyarko E."/>
            <person name="Jarju S."/>
            <person name="Secka A."/>
            <person name="Antonio M."/>
            <person name="Oren A."/>
            <person name="Chaudhuri R.R."/>
            <person name="La Ragione R."/>
            <person name="Hildebrand F."/>
            <person name="Pallen M.J."/>
        </authorList>
    </citation>
    <scope>NUCLEOTIDE SEQUENCE</scope>
    <source>
        <strain evidence="2">CHK123-3438</strain>
    </source>
</reference>
<evidence type="ECO:0000313" key="2">
    <source>
        <dbReference type="EMBL" id="HIT42705.1"/>
    </source>
</evidence>
<name>A0A9D1GKP3_9FIRM</name>
<evidence type="ECO:0000256" key="1">
    <source>
        <dbReference type="SAM" id="Phobius"/>
    </source>
</evidence>
<dbReference type="Proteomes" id="UP000886860">
    <property type="component" value="Unassembled WGS sequence"/>
</dbReference>
<dbReference type="EMBL" id="DVKS01000191">
    <property type="protein sequence ID" value="HIT42705.1"/>
    <property type="molecule type" value="Genomic_DNA"/>
</dbReference>
<feature type="transmembrane region" description="Helical" evidence="1">
    <location>
        <begin position="116"/>
        <end position="140"/>
    </location>
</feature>
<protein>
    <submittedName>
        <fullName evidence="2">ECF transporter S component</fullName>
    </submittedName>
</protein>
<dbReference type="Gene3D" id="1.10.1760.20">
    <property type="match status" value="1"/>
</dbReference>
<organism evidence="2 3">
    <name type="scientific">Candidatus Caccovicinus merdipullorum</name>
    <dbReference type="NCBI Taxonomy" id="2840724"/>
    <lineage>
        <taxon>Bacteria</taxon>
        <taxon>Bacillati</taxon>
        <taxon>Bacillota</taxon>
        <taxon>Clostridia</taxon>
        <taxon>Eubacteriales</taxon>
        <taxon>Candidatus Caccovicinus</taxon>
    </lineage>
</organism>
<keyword evidence="1" id="KW-0812">Transmembrane</keyword>
<dbReference type="AlphaFoldDB" id="A0A9D1GKP3"/>
<feature type="transmembrane region" description="Helical" evidence="1">
    <location>
        <begin position="77"/>
        <end position="96"/>
    </location>
</feature>